<evidence type="ECO:0000313" key="2">
    <source>
        <dbReference type="EMBL" id="CCM02422.1"/>
    </source>
</evidence>
<proteinExistence type="predicted"/>
<reference evidence="2 3" key="1">
    <citation type="journal article" date="2012" name="Appl. Environ. Microbiol.">
        <title>Short-read sequencing for genomic analysis of the brown rot fungus Fibroporia radiculosa.</title>
        <authorList>
            <person name="Tang J.D."/>
            <person name="Perkins A.D."/>
            <person name="Sonstegard T.S."/>
            <person name="Schroeder S.G."/>
            <person name="Burgess S.C."/>
            <person name="Diehl S.V."/>
        </authorList>
    </citation>
    <scope>NUCLEOTIDE SEQUENCE [LARGE SCALE GENOMIC DNA]</scope>
    <source>
        <strain evidence="2 3">TFFH 294</strain>
    </source>
</reference>
<evidence type="ECO:0000256" key="1">
    <source>
        <dbReference type="SAM" id="Phobius"/>
    </source>
</evidence>
<dbReference type="PANTHER" id="PTHR11567:SF142">
    <property type="entry name" value="PHOSPHOGLYCERATE MUTASE-LIKE PROTEIN"/>
    <property type="match status" value="1"/>
</dbReference>
<dbReference type="GeneID" id="24097333"/>
<dbReference type="AlphaFoldDB" id="J4HWK5"/>
<feature type="transmembrane region" description="Helical" evidence="1">
    <location>
        <begin position="430"/>
        <end position="450"/>
    </location>
</feature>
<dbReference type="HOGENOM" id="CLU_023111_2_1_1"/>
<dbReference type="SUPFAM" id="SSF53254">
    <property type="entry name" value="Phosphoglycerate mutase-like"/>
    <property type="match status" value="1"/>
</dbReference>
<dbReference type="EMBL" id="HE797079">
    <property type="protein sequence ID" value="CCM02422.1"/>
    <property type="molecule type" value="Genomic_DNA"/>
</dbReference>
<dbReference type="GO" id="GO:0016791">
    <property type="term" value="F:phosphatase activity"/>
    <property type="evidence" value="ECO:0007669"/>
    <property type="project" value="TreeGrafter"/>
</dbReference>
<gene>
    <name evidence="2" type="ORF">FIBRA_04520</name>
</gene>
<dbReference type="OrthoDB" id="258392at2759"/>
<name>J4HWK5_9APHY</name>
<dbReference type="InterPro" id="IPR050645">
    <property type="entry name" value="Histidine_acid_phosphatase"/>
</dbReference>
<protein>
    <recommendedName>
        <fullName evidence="4">Phosphoglycerate mutase-like protein</fullName>
    </recommendedName>
</protein>
<evidence type="ECO:0008006" key="4">
    <source>
        <dbReference type="Google" id="ProtNLM"/>
    </source>
</evidence>
<dbReference type="Proteomes" id="UP000006352">
    <property type="component" value="Unassembled WGS sequence"/>
</dbReference>
<evidence type="ECO:0000313" key="3">
    <source>
        <dbReference type="Proteomes" id="UP000006352"/>
    </source>
</evidence>
<organism evidence="2 3">
    <name type="scientific">Fibroporia radiculosa</name>
    <dbReference type="NCBI Taxonomy" id="599839"/>
    <lineage>
        <taxon>Eukaryota</taxon>
        <taxon>Fungi</taxon>
        <taxon>Dikarya</taxon>
        <taxon>Basidiomycota</taxon>
        <taxon>Agaricomycotina</taxon>
        <taxon>Agaricomycetes</taxon>
        <taxon>Polyporales</taxon>
        <taxon>Fibroporiaceae</taxon>
        <taxon>Fibroporia</taxon>
    </lineage>
</organism>
<dbReference type="Gene3D" id="3.40.50.1240">
    <property type="entry name" value="Phosphoglycerate mutase-like"/>
    <property type="match status" value="1"/>
</dbReference>
<dbReference type="InterPro" id="IPR029033">
    <property type="entry name" value="His_PPase_superfam"/>
</dbReference>
<keyword evidence="3" id="KW-1185">Reference proteome</keyword>
<dbReference type="PANTHER" id="PTHR11567">
    <property type="entry name" value="ACID PHOSPHATASE-RELATED"/>
    <property type="match status" value="1"/>
</dbReference>
<keyword evidence="1" id="KW-1133">Transmembrane helix</keyword>
<sequence>MSSDESTVIGIVLLARHGDRLEFYQDPTTYTVTFTEITPLGEQQEWQLGNYLRSVYLDSSSPSYIQGISPSSSIFNVEQVSIAADDSGIDSVIMDSCAALVQGLWHPTPLQNITLANGTTITSPLGGYQYVPITSVLPDLDVSLEGFTDCISLQDRTTAFYNSTAFMEKAEEAEPFLSQLGPYVGNRSTSLENMWNIFDYMNVQSIHNATYLEELPPTFLAQARDLANWHEYNVFTDPYFSGVGNIAFQTMIPGILESIESITNSSDPLKLSYYAINYKPFLSMFNMTGLVSSGSLPAALVDYASAAVFEIRQTSPTAEPVIRFQFKNGTNDPELRPYPLVFDGWDGTTGGDVPVSIFTAALAPAAVNTTLEWCYECNQDIERGCAVAIAAAQCMNETSSLVSRDLLSSVGNEQLVTAVGSESLVSSSTAMVSLMFMTSLILLGAFVMGARKWGKKSHTQIRSDKPY</sequence>
<dbReference type="RefSeq" id="XP_012181705.1">
    <property type="nucleotide sequence ID" value="XM_012326315.1"/>
</dbReference>
<dbReference type="STRING" id="599839.J4HWK5"/>
<dbReference type="InParanoid" id="J4HWK5"/>
<keyword evidence="1" id="KW-0472">Membrane</keyword>
<keyword evidence="1" id="KW-0812">Transmembrane</keyword>
<accession>J4HWK5</accession>